<evidence type="ECO:0000256" key="3">
    <source>
        <dbReference type="ARBA" id="ARBA00022448"/>
    </source>
</evidence>
<dbReference type="SUPFAM" id="SSF103473">
    <property type="entry name" value="MFS general substrate transporter"/>
    <property type="match status" value="1"/>
</dbReference>
<keyword evidence="7 8" id="KW-0472">Membrane</keyword>
<dbReference type="AlphaFoldDB" id="A0A917B090"/>
<evidence type="ECO:0000256" key="6">
    <source>
        <dbReference type="ARBA" id="ARBA00023063"/>
    </source>
</evidence>
<feature type="transmembrane region" description="Helical" evidence="8">
    <location>
        <begin position="80"/>
        <end position="98"/>
    </location>
</feature>
<feature type="transmembrane region" description="Helical" evidence="8">
    <location>
        <begin position="416"/>
        <end position="436"/>
    </location>
</feature>
<sequence>MVEEKVTYKGNKKILFMTTFAFFLSFVVWFNMAPFASTIQKTLQLSNEEIAVLLSINVALTIPARIIIGMLVDRFGPKHVYATLLLAVSIPCFWFAFANSFWQLFMARALLSVVGAGFVIGIRMVSEWFPEKHLGLAEGIYGGWGNFGSSAAAFSLPLLALLFGGENGWRLAIALTGVLCIVYAFIYFKSVENTPSGKEFKRPKRSGAMEVTSYRSMFGLMLMSIPLYAALALITWQLSNTSIISNQIATLIYVILAAIYFYNLYKIWVVNRDHLRKGVPEEEQYSFKQVAILDFAYFITFGSELAVISMLPMFFEATFSMGVAGAGMIASSFAFMNLVARPGGGWLSDKFGRKKTLIILLAATSVAYLGMAQIGSDWSIVAAVLLTMTCSFFVQAGEGAVFSMVPLVKKRLTGQVAGMVGAYGNVGSVLFLAVLSVLNPSLFFLGISIMAFCCFIACFFLKEPGEARVTERQPVKEEETRKSGKEVAI</sequence>
<dbReference type="NCBIfam" id="TIGR00886">
    <property type="entry name" value="2A0108"/>
    <property type="match status" value="1"/>
</dbReference>
<comment type="subcellular location">
    <subcellularLocation>
        <location evidence="1 8">Cell membrane</location>
        <topology evidence="1 8">Multi-pass membrane protein</topology>
    </subcellularLocation>
</comment>
<feature type="transmembrane region" description="Helical" evidence="8">
    <location>
        <begin position="380"/>
        <end position="404"/>
    </location>
</feature>
<evidence type="ECO:0000256" key="4">
    <source>
        <dbReference type="ARBA" id="ARBA00022692"/>
    </source>
</evidence>
<dbReference type="PANTHER" id="PTHR23515">
    <property type="entry name" value="HIGH-AFFINITY NITRATE TRANSPORTER 2.3"/>
    <property type="match status" value="1"/>
</dbReference>
<feature type="transmembrane region" description="Helical" evidence="8">
    <location>
        <begin position="290"/>
        <end position="311"/>
    </location>
</feature>
<dbReference type="GO" id="GO:0015112">
    <property type="term" value="F:nitrate transmembrane transporter activity"/>
    <property type="evidence" value="ECO:0007669"/>
    <property type="project" value="UniProtKB-UniRule"/>
</dbReference>
<feature type="transmembrane region" description="Helical" evidence="8">
    <location>
        <begin position="104"/>
        <end position="122"/>
    </location>
</feature>
<dbReference type="EMBL" id="BMEL01000001">
    <property type="protein sequence ID" value="GGF13399.1"/>
    <property type="molecule type" value="Genomic_DNA"/>
</dbReference>
<accession>A0A917B090</accession>
<keyword evidence="8" id="KW-1003">Cell membrane</keyword>
<dbReference type="InterPro" id="IPR004737">
    <property type="entry name" value="NO3_transporter_NarK/NarU-like"/>
</dbReference>
<evidence type="ECO:0000256" key="1">
    <source>
        <dbReference type="ARBA" id="ARBA00004651"/>
    </source>
</evidence>
<feature type="transmembrane region" description="Helical" evidence="8">
    <location>
        <begin position="442"/>
        <end position="461"/>
    </location>
</feature>
<feature type="transmembrane region" description="Helical" evidence="8">
    <location>
        <begin position="357"/>
        <end position="374"/>
    </location>
</feature>
<dbReference type="InterPro" id="IPR011701">
    <property type="entry name" value="MFS"/>
</dbReference>
<evidence type="ECO:0000313" key="10">
    <source>
        <dbReference type="EMBL" id="GGF13399.1"/>
    </source>
</evidence>
<comment type="caution">
    <text evidence="10">The sequence shown here is derived from an EMBL/GenBank/DDBJ whole genome shotgun (WGS) entry which is preliminary data.</text>
</comment>
<feature type="transmembrane region" description="Helical" evidence="8">
    <location>
        <begin position="50"/>
        <end position="68"/>
    </location>
</feature>
<dbReference type="PROSITE" id="PS50850">
    <property type="entry name" value="MFS"/>
    <property type="match status" value="1"/>
</dbReference>
<gene>
    <name evidence="10" type="ORF">GCM10010954_10150</name>
</gene>
<feature type="transmembrane region" description="Helical" evidence="8">
    <location>
        <begin position="14"/>
        <end position="30"/>
    </location>
</feature>
<evidence type="ECO:0000256" key="8">
    <source>
        <dbReference type="RuleBase" id="RU366033"/>
    </source>
</evidence>
<dbReference type="CDD" id="cd17341">
    <property type="entry name" value="MFS_NRT2_like"/>
    <property type="match status" value="1"/>
</dbReference>
<feature type="transmembrane region" description="Helical" evidence="8">
    <location>
        <begin position="317"/>
        <end position="336"/>
    </location>
</feature>
<dbReference type="GO" id="GO:0042128">
    <property type="term" value="P:nitrate assimilation"/>
    <property type="evidence" value="ECO:0007669"/>
    <property type="project" value="UniProtKB-UniRule"/>
</dbReference>
<dbReference type="InterPro" id="IPR044772">
    <property type="entry name" value="NO3_transporter"/>
</dbReference>
<evidence type="ECO:0000256" key="5">
    <source>
        <dbReference type="ARBA" id="ARBA00022989"/>
    </source>
</evidence>
<protein>
    <recommendedName>
        <fullName evidence="8">Nitrate/nitrite transporter</fullName>
    </recommendedName>
</protein>
<evidence type="ECO:0000256" key="2">
    <source>
        <dbReference type="ARBA" id="ARBA00008432"/>
    </source>
</evidence>
<comment type="similarity">
    <text evidence="2 8">Belongs to the major facilitator superfamily. Nitrate/nitrite porter (TC 2.A.1.8) family.</text>
</comment>
<keyword evidence="6 8" id="KW-0534">Nitrate assimilation</keyword>
<feature type="transmembrane region" description="Helical" evidence="8">
    <location>
        <begin position="143"/>
        <end position="163"/>
    </location>
</feature>
<comment type="caution">
    <text evidence="8">Lacks conserved residue(s) required for the propagation of feature annotation.</text>
</comment>
<feature type="domain" description="Major facilitator superfamily (MFS) profile" evidence="9">
    <location>
        <begin position="14"/>
        <end position="466"/>
    </location>
</feature>
<keyword evidence="5 8" id="KW-1133">Transmembrane helix</keyword>
<dbReference type="InterPro" id="IPR036259">
    <property type="entry name" value="MFS_trans_sf"/>
</dbReference>
<name>A0A917B090_HALAA</name>
<keyword evidence="4 8" id="KW-0812">Transmembrane</keyword>
<proteinExistence type="inferred from homology"/>
<evidence type="ECO:0000259" key="9">
    <source>
        <dbReference type="PROSITE" id="PS50850"/>
    </source>
</evidence>
<keyword evidence="3 8" id="KW-0813">Transport</keyword>
<keyword evidence="11" id="KW-1185">Reference proteome</keyword>
<feature type="transmembrane region" description="Helical" evidence="8">
    <location>
        <begin position="248"/>
        <end position="269"/>
    </location>
</feature>
<reference evidence="10" key="1">
    <citation type="journal article" date="2014" name="Int. J. Syst. Evol. Microbiol.">
        <title>Complete genome sequence of Corynebacterium casei LMG S-19264T (=DSM 44701T), isolated from a smear-ripened cheese.</title>
        <authorList>
            <consortium name="US DOE Joint Genome Institute (JGI-PGF)"/>
            <person name="Walter F."/>
            <person name="Albersmeier A."/>
            <person name="Kalinowski J."/>
            <person name="Ruckert C."/>
        </authorList>
    </citation>
    <scope>NUCLEOTIDE SEQUENCE</scope>
    <source>
        <strain evidence="10">CGMCC 1.12153</strain>
    </source>
</reference>
<dbReference type="GO" id="GO:0015113">
    <property type="term" value="F:nitrite transmembrane transporter activity"/>
    <property type="evidence" value="ECO:0007669"/>
    <property type="project" value="InterPro"/>
</dbReference>
<dbReference type="RefSeq" id="WP_188376362.1">
    <property type="nucleotide sequence ID" value="NZ_BMEL01000001.1"/>
</dbReference>
<feature type="transmembrane region" description="Helical" evidence="8">
    <location>
        <begin position="169"/>
        <end position="191"/>
    </location>
</feature>
<evidence type="ECO:0000313" key="11">
    <source>
        <dbReference type="Proteomes" id="UP000660110"/>
    </source>
</evidence>
<dbReference type="Gene3D" id="1.20.1250.20">
    <property type="entry name" value="MFS general substrate transporter like domains"/>
    <property type="match status" value="2"/>
</dbReference>
<dbReference type="InterPro" id="IPR020846">
    <property type="entry name" value="MFS_dom"/>
</dbReference>
<dbReference type="GO" id="GO:0005886">
    <property type="term" value="C:plasma membrane"/>
    <property type="evidence" value="ECO:0007669"/>
    <property type="project" value="UniProtKB-SubCell"/>
</dbReference>
<feature type="transmembrane region" description="Helical" evidence="8">
    <location>
        <begin position="212"/>
        <end position="236"/>
    </location>
</feature>
<organism evidence="10 11">
    <name type="scientific">Halobacillus andaensis</name>
    <dbReference type="NCBI Taxonomy" id="1176239"/>
    <lineage>
        <taxon>Bacteria</taxon>
        <taxon>Bacillati</taxon>
        <taxon>Bacillota</taxon>
        <taxon>Bacilli</taxon>
        <taxon>Bacillales</taxon>
        <taxon>Bacillaceae</taxon>
        <taxon>Halobacillus</taxon>
    </lineage>
</organism>
<evidence type="ECO:0000256" key="7">
    <source>
        <dbReference type="ARBA" id="ARBA00023136"/>
    </source>
</evidence>
<dbReference type="Proteomes" id="UP000660110">
    <property type="component" value="Unassembled WGS sequence"/>
</dbReference>
<dbReference type="Pfam" id="PF07690">
    <property type="entry name" value="MFS_1"/>
    <property type="match status" value="2"/>
</dbReference>
<reference evidence="10" key="2">
    <citation type="submission" date="2020-09" db="EMBL/GenBank/DDBJ databases">
        <authorList>
            <person name="Sun Q."/>
            <person name="Zhou Y."/>
        </authorList>
    </citation>
    <scope>NUCLEOTIDE SEQUENCE</scope>
    <source>
        <strain evidence="10">CGMCC 1.12153</strain>
    </source>
</reference>